<sequence>MTSSIPRVGTSLLLRSKYIIPQHLLSHRCACLETVIYGHQRNENVSSRFYNAKRKHSTATSKLYQKILLPQHGQNGTLLLRSTSKSIGQVDIIPQWRDDTMLELVPIVMSEDMENSNDGNATNQNMSDDDLDVKEVQYDEESSSSAEHQTVTCGGLQFTLHRDGISTALGRKGSLVEVDVDVNASTAADNNEGIHHCRNGGSLLLLYPKNPILHATLPKEISMLLGVSWKVMPTLQHLMETSKFPSCVDMMLR</sequence>
<name>A0AAD8YN76_9STRA</name>
<comment type="caution">
    <text evidence="1">The sequence shown here is derived from an EMBL/GenBank/DDBJ whole genome shotgun (WGS) entry which is preliminary data.</text>
</comment>
<proteinExistence type="predicted"/>
<dbReference type="AlphaFoldDB" id="A0AAD8YN76"/>
<accession>A0AAD8YN76</accession>
<dbReference type="Proteomes" id="UP001224775">
    <property type="component" value="Unassembled WGS sequence"/>
</dbReference>
<organism evidence="1 2">
    <name type="scientific">Skeletonema marinoi</name>
    <dbReference type="NCBI Taxonomy" id="267567"/>
    <lineage>
        <taxon>Eukaryota</taxon>
        <taxon>Sar</taxon>
        <taxon>Stramenopiles</taxon>
        <taxon>Ochrophyta</taxon>
        <taxon>Bacillariophyta</taxon>
        <taxon>Coscinodiscophyceae</taxon>
        <taxon>Thalassiosirophycidae</taxon>
        <taxon>Thalassiosirales</taxon>
        <taxon>Skeletonemataceae</taxon>
        <taxon>Skeletonema</taxon>
        <taxon>Skeletonema marinoi-dohrnii complex</taxon>
    </lineage>
</organism>
<dbReference type="EMBL" id="JATAAI010000001">
    <property type="protein sequence ID" value="KAK1748370.1"/>
    <property type="molecule type" value="Genomic_DNA"/>
</dbReference>
<evidence type="ECO:0000313" key="2">
    <source>
        <dbReference type="Proteomes" id="UP001224775"/>
    </source>
</evidence>
<gene>
    <name evidence="1" type="ORF">QTG54_000309</name>
</gene>
<reference evidence="1" key="1">
    <citation type="submission" date="2023-06" db="EMBL/GenBank/DDBJ databases">
        <title>Survivors Of The Sea: Transcriptome response of Skeletonema marinoi to long-term dormancy.</title>
        <authorList>
            <person name="Pinder M.I.M."/>
            <person name="Kourtchenko O."/>
            <person name="Robertson E.K."/>
            <person name="Larsson T."/>
            <person name="Maumus F."/>
            <person name="Osuna-Cruz C.M."/>
            <person name="Vancaester E."/>
            <person name="Stenow R."/>
            <person name="Vandepoele K."/>
            <person name="Ploug H."/>
            <person name="Bruchert V."/>
            <person name="Godhe A."/>
            <person name="Topel M."/>
        </authorList>
    </citation>
    <scope>NUCLEOTIDE SEQUENCE</scope>
    <source>
        <strain evidence="1">R05AC</strain>
    </source>
</reference>
<keyword evidence="2" id="KW-1185">Reference proteome</keyword>
<protein>
    <submittedName>
        <fullName evidence="1">Uncharacterized protein</fullName>
    </submittedName>
</protein>
<evidence type="ECO:0000313" key="1">
    <source>
        <dbReference type="EMBL" id="KAK1748370.1"/>
    </source>
</evidence>